<dbReference type="STRING" id="4577.A0A1D6F042"/>
<dbReference type="PROSITE" id="PS50157">
    <property type="entry name" value="ZINC_FINGER_C2H2_2"/>
    <property type="match status" value="2"/>
</dbReference>
<evidence type="ECO:0000256" key="8">
    <source>
        <dbReference type="SAM" id="MobiDB-lite"/>
    </source>
</evidence>
<organism evidence="10">
    <name type="scientific">Zea mays</name>
    <name type="common">Maize</name>
    <dbReference type="NCBI Taxonomy" id="4577"/>
    <lineage>
        <taxon>Eukaryota</taxon>
        <taxon>Viridiplantae</taxon>
        <taxon>Streptophyta</taxon>
        <taxon>Embryophyta</taxon>
        <taxon>Tracheophyta</taxon>
        <taxon>Spermatophyta</taxon>
        <taxon>Magnoliopsida</taxon>
        <taxon>Liliopsida</taxon>
        <taxon>Poales</taxon>
        <taxon>Poaceae</taxon>
        <taxon>PACMAD clade</taxon>
        <taxon>Panicoideae</taxon>
        <taxon>Andropogonodae</taxon>
        <taxon>Andropogoneae</taxon>
        <taxon>Tripsacinae</taxon>
        <taxon>Zea</taxon>
    </lineage>
</organism>
<dbReference type="GO" id="GO:0003700">
    <property type="term" value="F:DNA-binding transcription factor activity"/>
    <property type="evidence" value="ECO:0000318"/>
    <property type="project" value="GO_Central"/>
</dbReference>
<dbReference type="SMART" id="SM00355">
    <property type="entry name" value="ZnF_C2H2"/>
    <property type="match status" value="2"/>
</dbReference>
<keyword evidence="3 7" id="KW-0863">Zinc-finger</keyword>
<dbReference type="GO" id="GO:0005634">
    <property type="term" value="C:nucleus"/>
    <property type="evidence" value="ECO:0000318"/>
    <property type="project" value="GO_Central"/>
</dbReference>
<evidence type="ECO:0000259" key="9">
    <source>
        <dbReference type="PROSITE" id="PS50157"/>
    </source>
</evidence>
<dbReference type="EMBL" id="CM007648">
    <property type="protein sequence ID" value="ONM24892.1"/>
    <property type="molecule type" value="Genomic_DNA"/>
</dbReference>
<dbReference type="PaxDb" id="4577-GRMZM2G455889_P01"/>
<evidence type="ECO:0000256" key="1">
    <source>
        <dbReference type="ARBA" id="ARBA00022723"/>
    </source>
</evidence>
<keyword evidence="1" id="KW-0479">Metal-binding</keyword>
<dbReference type="InterPro" id="IPR036236">
    <property type="entry name" value="Znf_C2H2_sf"/>
</dbReference>
<evidence type="ECO:0000256" key="2">
    <source>
        <dbReference type="ARBA" id="ARBA00022737"/>
    </source>
</evidence>
<dbReference type="eggNOG" id="KOG1721">
    <property type="taxonomic scope" value="Eukaryota"/>
</dbReference>
<feature type="region of interest" description="Disordered" evidence="8">
    <location>
        <begin position="140"/>
        <end position="165"/>
    </location>
</feature>
<evidence type="ECO:0000313" key="10">
    <source>
        <dbReference type="EMBL" id="ONM24892.1"/>
    </source>
</evidence>
<dbReference type="EnsemblPlants" id="Zm00001eb108210_T001">
    <property type="protein sequence ID" value="Zm00001eb108210_P001"/>
    <property type="gene ID" value="Zm00001eb108210"/>
</dbReference>
<reference evidence="11" key="2">
    <citation type="submission" date="2019-07" db="EMBL/GenBank/DDBJ databases">
        <authorList>
            <person name="Seetharam A."/>
            <person name="Woodhouse M."/>
            <person name="Cannon E."/>
        </authorList>
    </citation>
    <scope>NUCLEOTIDE SEQUENCE [LARGE SCALE GENOMIC DNA]</scope>
    <source>
        <strain evidence="11">cv. B73</strain>
    </source>
</reference>
<dbReference type="GO" id="GO:0008270">
    <property type="term" value="F:zinc ion binding"/>
    <property type="evidence" value="ECO:0007669"/>
    <property type="project" value="UniProtKB-KW"/>
</dbReference>
<evidence type="ECO:0000256" key="4">
    <source>
        <dbReference type="ARBA" id="ARBA00022833"/>
    </source>
</evidence>
<dbReference type="Gramene" id="Zm00001eb108210_T001">
    <property type="protein sequence ID" value="Zm00001eb108210_P001"/>
    <property type="gene ID" value="Zm00001eb108210"/>
</dbReference>
<sequence>MIAVLRNFDWPSVRRRMPSSRHARAMLRVVWSGLRLPRYRPPQQPRESLHIPTCRVLISRVSNNQRLSMALIKPPAATDDDQAEREYMASCLIMLSRGLRDDNAADATRATGAAPTSANMANEYKCSVCQKVFTSYQALGGHKTRHRKPPAAAAPSDEASTGGTAHEKLHQCSLCPRTFSSGQALGGHMTRHRKPPPPVVVLDFDLNMLPAEAEAEATEPVAAPPDVKRACTDDDAAGD</sequence>
<dbReference type="InterPro" id="IPR044653">
    <property type="entry name" value="AZF1/2/3-like"/>
</dbReference>
<evidence type="ECO:0000256" key="7">
    <source>
        <dbReference type="PROSITE-ProRule" id="PRU00042"/>
    </source>
</evidence>
<dbReference type="SUPFAM" id="SSF57667">
    <property type="entry name" value="beta-beta-alpha zinc fingers"/>
    <property type="match status" value="1"/>
</dbReference>
<dbReference type="Gene3D" id="3.30.160.60">
    <property type="entry name" value="Classic Zinc Finger"/>
    <property type="match status" value="1"/>
</dbReference>
<protein>
    <submittedName>
        <fullName evidence="10">Zinc finger protein AZF1</fullName>
    </submittedName>
</protein>
<dbReference type="PANTHER" id="PTHR45988">
    <property type="entry name" value="C2H2 TYPE ZINC FINGER TRANSCRIPTION FACTOR FAMILY-RELATED"/>
    <property type="match status" value="1"/>
</dbReference>
<keyword evidence="12" id="KW-1185">Reference proteome</keyword>
<feature type="domain" description="C2H2-type" evidence="9">
    <location>
        <begin position="170"/>
        <end position="197"/>
    </location>
</feature>
<dbReference type="GO" id="GO:0006355">
    <property type="term" value="P:regulation of DNA-templated transcription"/>
    <property type="evidence" value="ECO:0000318"/>
    <property type="project" value="GO_Central"/>
</dbReference>
<evidence type="ECO:0000313" key="12">
    <source>
        <dbReference type="Proteomes" id="UP000007305"/>
    </source>
</evidence>
<name>A0A1D6F042_MAIZE</name>
<feature type="region of interest" description="Disordered" evidence="8">
    <location>
        <begin position="213"/>
        <end position="239"/>
    </location>
</feature>
<keyword evidence="2" id="KW-0677">Repeat</keyword>
<reference evidence="10 12" key="1">
    <citation type="submission" date="2015-12" db="EMBL/GenBank/DDBJ databases">
        <title>Update maize B73 reference genome by single molecule sequencing technologies.</title>
        <authorList>
            <consortium name="Maize Genome Sequencing Project"/>
            <person name="Ware D."/>
        </authorList>
    </citation>
    <scope>NUCLEOTIDE SEQUENCE [LARGE SCALE GENOMIC DNA]</scope>
    <source>
        <strain evidence="12">cv. B73</strain>
        <tissue evidence="10">Seedling</tissue>
    </source>
</reference>
<dbReference type="Pfam" id="PF13912">
    <property type="entry name" value="zf-C2H2_6"/>
    <property type="match status" value="2"/>
</dbReference>
<keyword evidence="6" id="KW-0804">Transcription</keyword>
<feature type="domain" description="C2H2-type" evidence="9">
    <location>
        <begin position="124"/>
        <end position="151"/>
    </location>
</feature>
<dbReference type="InterPro" id="IPR013087">
    <property type="entry name" value="Znf_C2H2_type"/>
</dbReference>
<keyword evidence="5" id="KW-0805">Transcription regulation</keyword>
<evidence type="ECO:0000256" key="6">
    <source>
        <dbReference type="ARBA" id="ARBA00023163"/>
    </source>
</evidence>
<evidence type="ECO:0000256" key="3">
    <source>
        <dbReference type="ARBA" id="ARBA00022771"/>
    </source>
</evidence>
<dbReference type="GO" id="GO:0000976">
    <property type="term" value="F:transcription cis-regulatory region binding"/>
    <property type="evidence" value="ECO:0000318"/>
    <property type="project" value="GO_Central"/>
</dbReference>
<proteinExistence type="predicted"/>
<evidence type="ECO:0000313" key="11">
    <source>
        <dbReference type="EnsemblPlants" id="Zm00001eb108210_P001"/>
    </source>
</evidence>
<evidence type="ECO:0000256" key="5">
    <source>
        <dbReference type="ARBA" id="ARBA00023015"/>
    </source>
</evidence>
<gene>
    <name evidence="10" type="ORF">ZEAMMB73_Zm00001d006736</name>
</gene>
<reference evidence="11" key="3">
    <citation type="submission" date="2021-05" db="UniProtKB">
        <authorList>
            <consortium name="EnsemblPlants"/>
        </authorList>
    </citation>
    <scope>IDENTIFICATION</scope>
    <source>
        <strain evidence="11">cv. B73</strain>
    </source>
</reference>
<dbReference type="AlphaFoldDB" id="A0A1D6F042"/>
<dbReference type="PANTHER" id="PTHR45988:SF32">
    <property type="entry name" value="OS07G0588600 PROTEIN"/>
    <property type="match status" value="1"/>
</dbReference>
<dbReference type="Proteomes" id="UP000007305">
    <property type="component" value="Chromosome 2"/>
</dbReference>
<accession>A0A1D6F042</accession>
<keyword evidence="4" id="KW-0862">Zinc</keyword>
<dbReference type="PROSITE" id="PS00028">
    <property type="entry name" value="ZINC_FINGER_C2H2_1"/>
    <property type="match status" value="2"/>
</dbReference>